<name>A0ABS9QPW2_9GAMM</name>
<organism evidence="1 2">
    <name type="scientific">Shewanella cutis</name>
    <dbReference type="NCBI Taxonomy" id="2766780"/>
    <lineage>
        <taxon>Bacteria</taxon>
        <taxon>Pseudomonadati</taxon>
        <taxon>Pseudomonadota</taxon>
        <taxon>Gammaproteobacteria</taxon>
        <taxon>Alteromonadales</taxon>
        <taxon>Shewanellaceae</taxon>
        <taxon>Shewanella</taxon>
    </lineage>
</organism>
<protein>
    <submittedName>
        <fullName evidence="1">Uncharacterized protein</fullName>
    </submittedName>
</protein>
<keyword evidence="2" id="KW-1185">Reference proteome</keyword>
<accession>A0ABS9QPW2</accession>
<dbReference type="Proteomes" id="UP000829384">
    <property type="component" value="Unassembled WGS sequence"/>
</dbReference>
<dbReference type="RefSeq" id="WP_240129190.1">
    <property type="nucleotide sequence ID" value="NZ_JACSDI010000001.1"/>
</dbReference>
<comment type="caution">
    <text evidence="1">The sequence shown here is derived from an EMBL/GenBank/DDBJ whole genome shotgun (WGS) entry which is preliminary data.</text>
</comment>
<evidence type="ECO:0000313" key="1">
    <source>
        <dbReference type="EMBL" id="MCG9962382.1"/>
    </source>
</evidence>
<sequence>MGFSSVGMPTDAAGWLVSRISEGGCLVDGLSTALSHGEALQLHSQSTFPMQPDFTGAWCSYLTARTGRGCARCGSCSQNVIKSLSRRWLFQRFIPYLGELLSGRRKRHTSLFTRITVLRRVFLGVT</sequence>
<dbReference type="EMBL" id="JACSDI010000001">
    <property type="protein sequence ID" value="MCG9962382.1"/>
    <property type="molecule type" value="Genomic_DNA"/>
</dbReference>
<evidence type="ECO:0000313" key="2">
    <source>
        <dbReference type="Proteomes" id="UP000829384"/>
    </source>
</evidence>
<proteinExistence type="predicted"/>
<gene>
    <name evidence="1" type="ORF">H9J30_00285</name>
</gene>
<reference evidence="1 2" key="1">
    <citation type="submission" date="2020-08" db="EMBL/GenBank/DDBJ databases">
        <title>Whole genome sequence of Shewanella sp strain PS-2.</title>
        <authorList>
            <person name="Das S.K."/>
        </authorList>
    </citation>
    <scope>NUCLEOTIDE SEQUENCE [LARGE SCALE GENOMIC DNA]</scope>
    <source>
        <strain evidence="1 2">PS-2</strain>
    </source>
</reference>